<dbReference type="Proteomes" id="UP001591681">
    <property type="component" value="Unassembled WGS sequence"/>
</dbReference>
<feature type="region of interest" description="Disordered" evidence="1">
    <location>
        <begin position="1"/>
        <end position="27"/>
    </location>
</feature>
<dbReference type="InterPro" id="IPR007110">
    <property type="entry name" value="Ig-like_dom"/>
</dbReference>
<evidence type="ECO:0000256" key="1">
    <source>
        <dbReference type="SAM" id="MobiDB-lite"/>
    </source>
</evidence>
<dbReference type="PANTHER" id="PTHR47633:SF16">
    <property type="entry name" value="CAVP-TARGET PROTEIN-LIKE"/>
    <property type="match status" value="1"/>
</dbReference>
<gene>
    <name evidence="3" type="ORF">ACEWY4_001961</name>
</gene>
<dbReference type="PANTHER" id="PTHR47633">
    <property type="entry name" value="IMMUNOGLOBULIN"/>
    <property type="match status" value="1"/>
</dbReference>
<dbReference type="InterPro" id="IPR036179">
    <property type="entry name" value="Ig-like_dom_sf"/>
</dbReference>
<keyword evidence="4" id="KW-1185">Reference proteome</keyword>
<reference evidence="3 4" key="1">
    <citation type="submission" date="2024-09" db="EMBL/GenBank/DDBJ databases">
        <title>A chromosome-level genome assembly of Gray's grenadier anchovy, Coilia grayii.</title>
        <authorList>
            <person name="Fu Z."/>
        </authorList>
    </citation>
    <scope>NUCLEOTIDE SEQUENCE [LARGE SCALE GENOMIC DNA]</scope>
    <source>
        <strain evidence="3">G4</strain>
        <tissue evidence="3">Muscle</tissue>
    </source>
</reference>
<dbReference type="SMART" id="SM00408">
    <property type="entry name" value="IGc2"/>
    <property type="match status" value="1"/>
</dbReference>
<dbReference type="InterPro" id="IPR003599">
    <property type="entry name" value="Ig_sub"/>
</dbReference>
<dbReference type="SMART" id="SM00409">
    <property type="entry name" value="IG"/>
    <property type="match status" value="1"/>
</dbReference>
<comment type="caution">
    <text evidence="3">The sequence shown here is derived from an EMBL/GenBank/DDBJ whole genome shotgun (WGS) entry which is preliminary data.</text>
</comment>
<dbReference type="InterPro" id="IPR003598">
    <property type="entry name" value="Ig_sub2"/>
</dbReference>
<evidence type="ECO:0000313" key="3">
    <source>
        <dbReference type="EMBL" id="KAL2102793.1"/>
    </source>
</evidence>
<evidence type="ECO:0000313" key="4">
    <source>
        <dbReference type="Proteomes" id="UP001591681"/>
    </source>
</evidence>
<feature type="domain" description="Ig-like" evidence="2">
    <location>
        <begin position="31"/>
        <end position="105"/>
    </location>
</feature>
<dbReference type="PROSITE" id="PS50835">
    <property type="entry name" value="IG_LIKE"/>
    <property type="match status" value="1"/>
</dbReference>
<dbReference type="AlphaFoldDB" id="A0ABD1KUE6"/>
<organism evidence="3 4">
    <name type="scientific">Coilia grayii</name>
    <name type="common">Gray's grenadier anchovy</name>
    <dbReference type="NCBI Taxonomy" id="363190"/>
    <lineage>
        <taxon>Eukaryota</taxon>
        <taxon>Metazoa</taxon>
        <taxon>Chordata</taxon>
        <taxon>Craniata</taxon>
        <taxon>Vertebrata</taxon>
        <taxon>Euteleostomi</taxon>
        <taxon>Actinopterygii</taxon>
        <taxon>Neopterygii</taxon>
        <taxon>Teleostei</taxon>
        <taxon>Clupei</taxon>
        <taxon>Clupeiformes</taxon>
        <taxon>Clupeoidei</taxon>
        <taxon>Engraulidae</taxon>
        <taxon>Coilinae</taxon>
        <taxon>Coilia</taxon>
    </lineage>
</organism>
<proteinExistence type="predicted"/>
<accession>A0ABD1KUE6</accession>
<name>A0ABD1KUE6_9TELE</name>
<dbReference type="InterPro" id="IPR013783">
    <property type="entry name" value="Ig-like_fold"/>
</dbReference>
<dbReference type="EMBL" id="JBHFQA010000002">
    <property type="protein sequence ID" value="KAL2102793.1"/>
    <property type="molecule type" value="Genomic_DNA"/>
</dbReference>
<dbReference type="Gene3D" id="2.60.40.10">
    <property type="entry name" value="Immunoglobulins"/>
    <property type="match status" value="1"/>
</dbReference>
<dbReference type="InterPro" id="IPR013098">
    <property type="entry name" value="Ig_I-set"/>
</dbReference>
<protein>
    <recommendedName>
        <fullName evidence="2">Ig-like domain-containing protein</fullName>
    </recommendedName>
</protein>
<dbReference type="FunFam" id="2.60.40.10:FF:000636">
    <property type="entry name" value="Neural cell adhesion molecule 2"/>
    <property type="match status" value="1"/>
</dbReference>
<evidence type="ECO:0000259" key="2">
    <source>
        <dbReference type="PROSITE" id="PS50835"/>
    </source>
</evidence>
<dbReference type="Pfam" id="PF07679">
    <property type="entry name" value="I-set"/>
    <property type="match status" value="1"/>
</dbReference>
<dbReference type="SUPFAM" id="SSF48726">
    <property type="entry name" value="Immunoglobulin"/>
    <property type="match status" value="1"/>
</dbReference>
<feature type="compositionally biased region" description="Basic and acidic residues" evidence="1">
    <location>
        <begin position="10"/>
        <end position="19"/>
    </location>
</feature>
<sequence>MGQAGEFSIEELRGEDEAGRQSFNATADADESVTFTCITSGSPDPEVTWHRKGQQIEASEQHVLSSLEGGRSMLTVRNVGQGDGGPYTCRATNKAGVLESELTLKVFVILLQPKGMLILLYLPASRGA</sequence>